<protein>
    <submittedName>
        <fullName evidence="2">Uncharacterized protein</fullName>
    </submittedName>
</protein>
<keyword evidence="3" id="KW-1185">Reference proteome</keyword>
<evidence type="ECO:0000313" key="3">
    <source>
        <dbReference type="Proteomes" id="UP000265520"/>
    </source>
</evidence>
<name>A0A392P944_9FABA</name>
<evidence type="ECO:0000256" key="1">
    <source>
        <dbReference type="SAM" id="MobiDB-lite"/>
    </source>
</evidence>
<comment type="caution">
    <text evidence="2">The sequence shown here is derived from an EMBL/GenBank/DDBJ whole genome shotgun (WGS) entry which is preliminary data.</text>
</comment>
<proteinExistence type="predicted"/>
<feature type="non-terminal residue" evidence="2">
    <location>
        <position position="43"/>
    </location>
</feature>
<dbReference type="Proteomes" id="UP000265520">
    <property type="component" value="Unassembled WGS sequence"/>
</dbReference>
<evidence type="ECO:0000313" key="2">
    <source>
        <dbReference type="EMBL" id="MCI08262.1"/>
    </source>
</evidence>
<feature type="region of interest" description="Disordered" evidence="1">
    <location>
        <begin position="1"/>
        <end position="43"/>
    </location>
</feature>
<accession>A0A392P944</accession>
<dbReference type="AlphaFoldDB" id="A0A392P944"/>
<organism evidence="2 3">
    <name type="scientific">Trifolium medium</name>
    <dbReference type="NCBI Taxonomy" id="97028"/>
    <lineage>
        <taxon>Eukaryota</taxon>
        <taxon>Viridiplantae</taxon>
        <taxon>Streptophyta</taxon>
        <taxon>Embryophyta</taxon>
        <taxon>Tracheophyta</taxon>
        <taxon>Spermatophyta</taxon>
        <taxon>Magnoliopsida</taxon>
        <taxon>eudicotyledons</taxon>
        <taxon>Gunneridae</taxon>
        <taxon>Pentapetalae</taxon>
        <taxon>rosids</taxon>
        <taxon>fabids</taxon>
        <taxon>Fabales</taxon>
        <taxon>Fabaceae</taxon>
        <taxon>Papilionoideae</taxon>
        <taxon>50 kb inversion clade</taxon>
        <taxon>NPAAA clade</taxon>
        <taxon>Hologalegina</taxon>
        <taxon>IRL clade</taxon>
        <taxon>Trifolieae</taxon>
        <taxon>Trifolium</taxon>
    </lineage>
</organism>
<sequence>MNMVMSALQGISESDDSCLIEDSSSETSYLPNDEPVMPATSSQ</sequence>
<dbReference type="EMBL" id="LXQA010068380">
    <property type="protein sequence ID" value="MCI08262.1"/>
    <property type="molecule type" value="Genomic_DNA"/>
</dbReference>
<reference evidence="2 3" key="1">
    <citation type="journal article" date="2018" name="Front. Plant Sci.">
        <title>Red Clover (Trifolium pratense) and Zigzag Clover (T. medium) - A Picture of Genomic Similarities and Differences.</title>
        <authorList>
            <person name="Dluhosova J."/>
            <person name="Istvanek J."/>
            <person name="Nedelnik J."/>
            <person name="Repkova J."/>
        </authorList>
    </citation>
    <scope>NUCLEOTIDE SEQUENCE [LARGE SCALE GENOMIC DNA]</scope>
    <source>
        <strain evidence="3">cv. 10/8</strain>
        <tissue evidence="2">Leaf</tissue>
    </source>
</reference>